<evidence type="ECO:0000256" key="2">
    <source>
        <dbReference type="ARBA" id="ARBA00022448"/>
    </source>
</evidence>
<feature type="transmembrane region" description="Helical" evidence="7">
    <location>
        <begin position="179"/>
        <end position="202"/>
    </location>
</feature>
<evidence type="ECO:0000313" key="9">
    <source>
        <dbReference type="EMBL" id="KAF2502192.1"/>
    </source>
</evidence>
<dbReference type="PANTHER" id="PTHR23501:SF109">
    <property type="entry name" value="MAJOR FACILITATOR SUPERFAMILY (MFS) PROFILE DOMAIN-CONTAINING PROTEIN-RELATED"/>
    <property type="match status" value="1"/>
</dbReference>
<proteinExistence type="predicted"/>
<evidence type="ECO:0000259" key="8">
    <source>
        <dbReference type="PROSITE" id="PS50850"/>
    </source>
</evidence>
<feature type="transmembrane region" description="Helical" evidence="7">
    <location>
        <begin position="145"/>
        <end position="167"/>
    </location>
</feature>
<feature type="transmembrane region" description="Helical" evidence="7">
    <location>
        <begin position="117"/>
        <end position="139"/>
    </location>
</feature>
<feature type="transmembrane region" description="Helical" evidence="7">
    <location>
        <begin position="87"/>
        <end position="105"/>
    </location>
</feature>
<dbReference type="EMBL" id="MU004181">
    <property type="protein sequence ID" value="KAF2502192.1"/>
    <property type="molecule type" value="Genomic_DNA"/>
</dbReference>
<keyword evidence="4 7" id="KW-1133">Transmembrane helix</keyword>
<sequence length="593" mass="63874">MASISDKEDQVTHEEFAKPETRSPPKHIEQGGFETDESTLPKGYFYSTFFLGSYAAIALGLWAGTAAFAYAAPILGQINADIGPDERYVWVSLVYNVCSTVWFPIVGRFGDIFGRRYIMIAGALCAVIGSVICATAHSIPVLIGGNVFLGSASAVQLSFSYLLAELLPMKYRYFGTGTLYLFSIPGSGLGSAIAYTFVTQYSVGWRGIYWFLLAINGTALVCWVAFYFPPTFEEKHKTDIESKVYWLKHFDYFGMFLFASGFVVFLMGLSWGGAIYPWDSAAVICAIVIGFIVLVCFVIWEVFGPVKQPLIPMRLFLNGRWTAAVVLLGLGAGVYYAFTIVWPQQVAVLYANGDLMYTGYLSLIVGLGFITGQVFSGLLGTSIGKMRYQCMTAFTLGGIFLGCAATVTLYNKKTQIALLYIGCAFIGWNEGISLTNSTVLVNDQRDIGVAGGTAGCVRSGISAILTAIYTTVLTNRLTKTIAIEVPPALIEAGLPATSVAGFLEALSTGTTEAFQSIPGISQRIIAAGSVAYKLANADAYRTVYLTTIAFSGPAIILTWFAPNTEGFMTGQVAATLNHQGKELEAKKLGGEGV</sequence>
<evidence type="ECO:0000256" key="1">
    <source>
        <dbReference type="ARBA" id="ARBA00004141"/>
    </source>
</evidence>
<reference evidence="9" key="1">
    <citation type="journal article" date="2020" name="Stud. Mycol.">
        <title>101 Dothideomycetes genomes: a test case for predicting lifestyles and emergence of pathogens.</title>
        <authorList>
            <person name="Haridas S."/>
            <person name="Albert R."/>
            <person name="Binder M."/>
            <person name="Bloem J."/>
            <person name="Labutti K."/>
            <person name="Salamov A."/>
            <person name="Andreopoulos B."/>
            <person name="Baker S."/>
            <person name="Barry K."/>
            <person name="Bills G."/>
            <person name="Bluhm B."/>
            <person name="Cannon C."/>
            <person name="Castanera R."/>
            <person name="Culley D."/>
            <person name="Daum C."/>
            <person name="Ezra D."/>
            <person name="Gonzalez J."/>
            <person name="Henrissat B."/>
            <person name="Kuo A."/>
            <person name="Liang C."/>
            <person name="Lipzen A."/>
            <person name="Lutzoni F."/>
            <person name="Magnuson J."/>
            <person name="Mondo S."/>
            <person name="Nolan M."/>
            <person name="Ohm R."/>
            <person name="Pangilinan J."/>
            <person name="Park H.-J."/>
            <person name="Ramirez L."/>
            <person name="Alfaro M."/>
            <person name="Sun H."/>
            <person name="Tritt A."/>
            <person name="Yoshinaga Y."/>
            <person name="Zwiers L.-H."/>
            <person name="Turgeon B."/>
            <person name="Goodwin S."/>
            <person name="Spatafora J."/>
            <person name="Crous P."/>
            <person name="Grigoriev I."/>
        </authorList>
    </citation>
    <scope>NUCLEOTIDE SEQUENCE</scope>
    <source>
        <strain evidence="9">CBS 269.34</strain>
    </source>
</reference>
<evidence type="ECO:0000256" key="4">
    <source>
        <dbReference type="ARBA" id="ARBA00022989"/>
    </source>
</evidence>
<feature type="transmembrane region" description="Helical" evidence="7">
    <location>
        <begin position="208"/>
        <end position="229"/>
    </location>
</feature>
<feature type="transmembrane region" description="Helical" evidence="7">
    <location>
        <begin position="281"/>
        <end position="303"/>
    </location>
</feature>
<feature type="transmembrane region" description="Helical" evidence="7">
    <location>
        <begin position="315"/>
        <end position="338"/>
    </location>
</feature>
<keyword evidence="3 7" id="KW-0812">Transmembrane</keyword>
<accession>A0A6A6RCS2</accession>
<gene>
    <name evidence="9" type="ORF">BU16DRAFT_1687</name>
</gene>
<dbReference type="InterPro" id="IPR010573">
    <property type="entry name" value="MFS_Str1/Tri12-like"/>
</dbReference>
<keyword evidence="2" id="KW-0813">Transport</keyword>
<dbReference type="PROSITE" id="PS50850">
    <property type="entry name" value="MFS"/>
    <property type="match status" value="1"/>
</dbReference>
<evidence type="ECO:0000313" key="10">
    <source>
        <dbReference type="Proteomes" id="UP000799750"/>
    </source>
</evidence>
<keyword evidence="10" id="KW-1185">Reference proteome</keyword>
<evidence type="ECO:0000256" key="5">
    <source>
        <dbReference type="ARBA" id="ARBA00023136"/>
    </source>
</evidence>
<keyword evidence="5 7" id="KW-0472">Membrane</keyword>
<feature type="region of interest" description="Disordered" evidence="6">
    <location>
        <begin position="1"/>
        <end position="35"/>
    </location>
</feature>
<dbReference type="InterPro" id="IPR053791">
    <property type="entry name" value="MFS_Tri12-like"/>
</dbReference>
<feature type="compositionally biased region" description="Basic and acidic residues" evidence="6">
    <location>
        <begin position="1"/>
        <end position="29"/>
    </location>
</feature>
<dbReference type="Proteomes" id="UP000799750">
    <property type="component" value="Unassembled WGS sequence"/>
</dbReference>
<dbReference type="PANTHER" id="PTHR23501">
    <property type="entry name" value="MAJOR FACILITATOR SUPERFAMILY"/>
    <property type="match status" value="1"/>
</dbReference>
<dbReference type="OrthoDB" id="4161376at2759"/>
<feature type="transmembrane region" description="Helical" evidence="7">
    <location>
        <begin position="250"/>
        <end position="269"/>
    </location>
</feature>
<dbReference type="SUPFAM" id="SSF103473">
    <property type="entry name" value="MFS general substrate transporter"/>
    <property type="match status" value="1"/>
</dbReference>
<organism evidence="9 10">
    <name type="scientific">Lophium mytilinum</name>
    <dbReference type="NCBI Taxonomy" id="390894"/>
    <lineage>
        <taxon>Eukaryota</taxon>
        <taxon>Fungi</taxon>
        <taxon>Dikarya</taxon>
        <taxon>Ascomycota</taxon>
        <taxon>Pezizomycotina</taxon>
        <taxon>Dothideomycetes</taxon>
        <taxon>Pleosporomycetidae</taxon>
        <taxon>Mytilinidiales</taxon>
        <taxon>Mytilinidiaceae</taxon>
        <taxon>Lophium</taxon>
    </lineage>
</organism>
<feature type="transmembrane region" description="Helical" evidence="7">
    <location>
        <begin position="358"/>
        <end position="379"/>
    </location>
</feature>
<dbReference type="InterPro" id="IPR036259">
    <property type="entry name" value="MFS_trans_sf"/>
</dbReference>
<name>A0A6A6RCS2_9PEZI</name>
<dbReference type="GO" id="GO:0022857">
    <property type="term" value="F:transmembrane transporter activity"/>
    <property type="evidence" value="ECO:0007669"/>
    <property type="project" value="InterPro"/>
</dbReference>
<evidence type="ECO:0000256" key="6">
    <source>
        <dbReference type="SAM" id="MobiDB-lite"/>
    </source>
</evidence>
<dbReference type="InterPro" id="IPR020846">
    <property type="entry name" value="MFS_dom"/>
</dbReference>
<feature type="transmembrane region" description="Helical" evidence="7">
    <location>
        <begin position="49"/>
        <end position="75"/>
    </location>
</feature>
<dbReference type="Pfam" id="PF06609">
    <property type="entry name" value="TRI12"/>
    <property type="match status" value="1"/>
</dbReference>
<dbReference type="AlphaFoldDB" id="A0A6A6RCS2"/>
<dbReference type="Gene3D" id="1.20.1250.20">
    <property type="entry name" value="MFS general substrate transporter like domains"/>
    <property type="match status" value="2"/>
</dbReference>
<comment type="subcellular location">
    <subcellularLocation>
        <location evidence="1">Membrane</location>
        <topology evidence="1">Multi-pass membrane protein</topology>
    </subcellularLocation>
</comment>
<dbReference type="CDD" id="cd06179">
    <property type="entry name" value="MFS_TRI12_like"/>
    <property type="match status" value="1"/>
</dbReference>
<protein>
    <submittedName>
        <fullName evidence="9">MFS general substrate transporter</fullName>
    </submittedName>
</protein>
<evidence type="ECO:0000256" key="7">
    <source>
        <dbReference type="SAM" id="Phobius"/>
    </source>
</evidence>
<feature type="domain" description="Major facilitator superfamily (MFS) profile" evidence="8">
    <location>
        <begin position="48"/>
        <end position="510"/>
    </location>
</feature>
<dbReference type="GO" id="GO:0005886">
    <property type="term" value="C:plasma membrane"/>
    <property type="evidence" value="ECO:0007669"/>
    <property type="project" value="TreeGrafter"/>
</dbReference>
<evidence type="ECO:0000256" key="3">
    <source>
        <dbReference type="ARBA" id="ARBA00022692"/>
    </source>
</evidence>
<feature type="transmembrane region" description="Helical" evidence="7">
    <location>
        <begin position="391"/>
        <end position="410"/>
    </location>
</feature>